<evidence type="ECO:0008006" key="4">
    <source>
        <dbReference type="Google" id="ProtNLM"/>
    </source>
</evidence>
<feature type="transmembrane region" description="Helical" evidence="1">
    <location>
        <begin position="348"/>
        <end position="368"/>
    </location>
</feature>
<evidence type="ECO:0000256" key="1">
    <source>
        <dbReference type="SAM" id="Phobius"/>
    </source>
</evidence>
<protein>
    <recommendedName>
        <fullName evidence="4">Glycosyltransferase RgtA/B/C/D-like domain-containing protein</fullName>
    </recommendedName>
</protein>
<name>A0A399DYA9_9DEIN</name>
<accession>A0A399DYA9</accession>
<feature type="transmembrane region" description="Helical" evidence="1">
    <location>
        <begin position="162"/>
        <end position="179"/>
    </location>
</feature>
<sequence>MNLPRLPQRVQDLLWAPRAIARQPLRVSSFTYAFWIGLAFGGYFVLRYSGQWAEIDSVAFSGIISNLQHYGSFSQDVNPKNYPHGYAYPVWMASLSYLTGLPVGELMRWYTPMVGNLFLALFGFCAYRRWLGSDRLGLLAASVLFLVPELVFTVSRGNHEKITVSLTLLASLALLKSFLEIQARNWKLFAAWLTVYYFISFTLSSLNVLFGSSFIVASTLTVVVAWVFLRFRPSQWGIIRKPLERLTLRIATSWLLVLIVMWYIYPSAGDNFNLLKTAVEKLASLFLSFTPESNPYTQDVDPWASVLGYRVISSFRWILFGVSFLTWMLLLAPTVFRNSKAPLTRVFLLALYGAFGFQMAVAIPVDLLGLEAGSNLQVRMYTYFVLFAAPVFVLGLTRLVGPRTRVLVALVMTAFGFLSVVKATLDPHISNLWLQYTRTELQAIRTWARYEESSLLYAGRTTRLNDAWYMNHGLGLPNDNNLVTGDYNPRAYHALYSSTQEANNTAWRFRQPLLLLDNRVYDNGDAQIYHRLPRTPFQK</sequence>
<keyword evidence="1" id="KW-0812">Transmembrane</keyword>
<feature type="transmembrane region" description="Helical" evidence="1">
    <location>
        <begin position="209"/>
        <end position="228"/>
    </location>
</feature>
<feature type="transmembrane region" description="Helical" evidence="1">
    <location>
        <begin position="27"/>
        <end position="46"/>
    </location>
</feature>
<keyword evidence="1" id="KW-0472">Membrane</keyword>
<feature type="transmembrane region" description="Helical" evidence="1">
    <location>
        <begin position="186"/>
        <end position="203"/>
    </location>
</feature>
<feature type="transmembrane region" description="Helical" evidence="1">
    <location>
        <begin position="248"/>
        <end position="265"/>
    </location>
</feature>
<comment type="caution">
    <text evidence="2">The sequence shown here is derived from an EMBL/GenBank/DDBJ whole genome shotgun (WGS) entry which is preliminary data.</text>
</comment>
<feature type="transmembrane region" description="Helical" evidence="1">
    <location>
        <begin position="317"/>
        <end position="336"/>
    </location>
</feature>
<evidence type="ECO:0000313" key="2">
    <source>
        <dbReference type="EMBL" id="RIH76268.1"/>
    </source>
</evidence>
<feature type="transmembrane region" description="Helical" evidence="1">
    <location>
        <begin position="406"/>
        <end position="425"/>
    </location>
</feature>
<gene>
    <name evidence="2" type="ORF">Mterra_03896</name>
</gene>
<dbReference type="OrthoDB" id="33901at2"/>
<feature type="transmembrane region" description="Helical" evidence="1">
    <location>
        <begin position="380"/>
        <end position="399"/>
    </location>
</feature>
<dbReference type="AlphaFoldDB" id="A0A399DYA9"/>
<keyword evidence="3" id="KW-1185">Reference proteome</keyword>
<keyword evidence="1" id="KW-1133">Transmembrane helix</keyword>
<dbReference type="EMBL" id="QXDL01000324">
    <property type="protein sequence ID" value="RIH76268.1"/>
    <property type="molecule type" value="Genomic_DNA"/>
</dbReference>
<reference evidence="2 3" key="1">
    <citation type="submission" date="2018-08" db="EMBL/GenBank/DDBJ databases">
        <title>Meiothermus terrae DSM 26712 genome sequencing project.</title>
        <authorList>
            <person name="Da Costa M.S."/>
            <person name="Albuquerque L."/>
            <person name="Raposo P."/>
            <person name="Froufe H.J.C."/>
            <person name="Barroso C.S."/>
            <person name="Egas C."/>
        </authorList>
    </citation>
    <scope>NUCLEOTIDE SEQUENCE [LARGE SCALE GENOMIC DNA]</scope>
    <source>
        <strain evidence="2 3">DSM 26712</strain>
    </source>
</reference>
<dbReference type="Proteomes" id="UP000265715">
    <property type="component" value="Unassembled WGS sequence"/>
</dbReference>
<proteinExistence type="predicted"/>
<dbReference type="RefSeq" id="WP_119316724.1">
    <property type="nucleotide sequence ID" value="NZ_QXDL01000324.1"/>
</dbReference>
<evidence type="ECO:0000313" key="3">
    <source>
        <dbReference type="Proteomes" id="UP000265715"/>
    </source>
</evidence>
<feature type="transmembrane region" description="Helical" evidence="1">
    <location>
        <begin position="109"/>
        <end position="127"/>
    </location>
</feature>
<feature type="transmembrane region" description="Helical" evidence="1">
    <location>
        <begin position="136"/>
        <end position="156"/>
    </location>
</feature>
<organism evidence="2 3">
    <name type="scientific">Calidithermus terrae</name>
    <dbReference type="NCBI Taxonomy" id="1408545"/>
    <lineage>
        <taxon>Bacteria</taxon>
        <taxon>Thermotogati</taxon>
        <taxon>Deinococcota</taxon>
        <taxon>Deinococci</taxon>
        <taxon>Thermales</taxon>
        <taxon>Thermaceae</taxon>
        <taxon>Calidithermus</taxon>
    </lineage>
</organism>